<proteinExistence type="predicted"/>
<evidence type="ECO:0000256" key="1">
    <source>
        <dbReference type="SAM" id="MobiDB-lite"/>
    </source>
</evidence>
<keyword evidence="3" id="KW-1185">Reference proteome</keyword>
<protein>
    <submittedName>
        <fullName evidence="2">Uncharacterized protein</fullName>
    </submittedName>
</protein>
<dbReference type="EMBL" id="LFIW01002318">
    <property type="protein sequence ID" value="KZL74866.1"/>
    <property type="molecule type" value="Genomic_DNA"/>
</dbReference>
<evidence type="ECO:0000313" key="3">
    <source>
        <dbReference type="Proteomes" id="UP000076584"/>
    </source>
</evidence>
<evidence type="ECO:0000313" key="2">
    <source>
        <dbReference type="EMBL" id="KZL74866.1"/>
    </source>
</evidence>
<dbReference type="AlphaFoldDB" id="A0A166VRJ4"/>
<organism evidence="2 3">
    <name type="scientific">Colletotrichum incanum</name>
    <name type="common">Soybean anthracnose fungus</name>
    <dbReference type="NCBI Taxonomy" id="1573173"/>
    <lineage>
        <taxon>Eukaryota</taxon>
        <taxon>Fungi</taxon>
        <taxon>Dikarya</taxon>
        <taxon>Ascomycota</taxon>
        <taxon>Pezizomycotina</taxon>
        <taxon>Sordariomycetes</taxon>
        <taxon>Hypocreomycetidae</taxon>
        <taxon>Glomerellales</taxon>
        <taxon>Glomerellaceae</taxon>
        <taxon>Colletotrichum</taxon>
        <taxon>Colletotrichum spaethianum species complex</taxon>
    </lineage>
</organism>
<feature type="region of interest" description="Disordered" evidence="1">
    <location>
        <begin position="53"/>
        <end position="110"/>
    </location>
</feature>
<name>A0A166VRJ4_COLIC</name>
<feature type="compositionally biased region" description="Polar residues" evidence="1">
    <location>
        <begin position="72"/>
        <end position="90"/>
    </location>
</feature>
<comment type="caution">
    <text evidence="2">The sequence shown here is derived from an EMBL/GenBank/DDBJ whole genome shotgun (WGS) entry which is preliminary data.</text>
</comment>
<dbReference type="Proteomes" id="UP000076584">
    <property type="component" value="Unassembled WGS sequence"/>
</dbReference>
<gene>
    <name evidence="2" type="ORF">CI238_07484</name>
</gene>
<reference evidence="2 3" key="1">
    <citation type="submission" date="2015-06" db="EMBL/GenBank/DDBJ databases">
        <title>Survival trade-offs in plant roots during colonization by closely related pathogenic and mutualistic fungi.</title>
        <authorList>
            <person name="Hacquard S."/>
            <person name="Kracher B."/>
            <person name="Hiruma K."/>
            <person name="Weinman A."/>
            <person name="Muench P."/>
            <person name="Garrido Oter R."/>
            <person name="Ver Loren van Themaat E."/>
            <person name="Dallerey J.-F."/>
            <person name="Damm U."/>
            <person name="Henrissat B."/>
            <person name="Lespinet O."/>
            <person name="Thon M."/>
            <person name="Kemen E."/>
            <person name="McHardy A.C."/>
            <person name="Schulze-Lefert P."/>
            <person name="O'Connell R.J."/>
        </authorList>
    </citation>
    <scope>NUCLEOTIDE SEQUENCE [LARGE SCALE GENOMIC DNA]</scope>
    <source>
        <strain evidence="2 3">MAFF 238704</strain>
    </source>
</reference>
<dbReference type="STRING" id="1573173.A0A166VRJ4"/>
<accession>A0A166VRJ4</accession>
<feature type="region of interest" description="Disordered" evidence="1">
    <location>
        <begin position="1"/>
        <end position="23"/>
    </location>
</feature>
<sequence>LRNARSQPDPSPHGNGRYCTTEHRERQTIMFMTLKSAGDGGNAGMVQVASRFAGGGGKRTRRGSSKNPDYPQAQTINSRTSTRPENSPASSRDCEKCSNSTKSRNGALEDPIRSFLSDKHNHTLATGTDHDAVDAEYRSTNLHDVLSLAETADTLPGSLLSSMPSPTSFDSLLEASESPMPPSLSLDEFMASDTGSSTGSGPCSCTNNLLKIVQQFDDDDFGLASLSLDEVMKLQKWILFQCCQPLDCPPCQALPAVHTVLLIICDRMTEIFECIEKRIRRTNSQPHGTKRQNDPNYLSDGMRFASPEVRRSSGNLFDASTGNVAGQMDCNPNLFPPEFQRGYSDEEQVHMIRVLLKLQMRNFRSLLVRVHDANQASGREARKSKVKSLTARLSAAEVGIENSLRDTLKHILGNIPNSDLVR</sequence>
<feature type="non-terminal residue" evidence="2">
    <location>
        <position position="1"/>
    </location>
</feature>